<evidence type="ECO:0000256" key="1">
    <source>
        <dbReference type="SAM" id="SignalP"/>
    </source>
</evidence>
<keyword evidence="1" id="KW-0732">Signal</keyword>
<reference evidence="2 3" key="1">
    <citation type="submission" date="2019-03" db="EMBL/GenBank/DDBJ databases">
        <title>Arenimonas daejeonensis sp. nov., isolated from compost.</title>
        <authorList>
            <person name="Jeon C.O."/>
        </authorList>
    </citation>
    <scope>NUCLEOTIDE SEQUENCE [LARGE SCALE GENOMIC DNA]</scope>
    <source>
        <strain evidence="2 3">R29</strain>
    </source>
</reference>
<dbReference type="AlphaFoldDB" id="A0A5C4RRI0"/>
<dbReference type="RefSeq" id="WP_139448070.1">
    <property type="nucleotide sequence ID" value="NZ_SMDR01000002.1"/>
</dbReference>
<comment type="caution">
    <text evidence="2">The sequence shown here is derived from an EMBL/GenBank/DDBJ whole genome shotgun (WGS) entry which is preliminary data.</text>
</comment>
<name>A0A5C4RRI0_9GAMM</name>
<protein>
    <submittedName>
        <fullName evidence="2">Uncharacterized protein</fullName>
    </submittedName>
</protein>
<sequence>MPRWTWILIAAGLAALLWASRQAPAPAPAQALSGGSPVACVLPPMSSAAEGTRQSEVPPAMAAFRIGEFTVSPLAGFSAQARVLSRQDYRFGPGSDLSPTDLALGWQRMADPANYGRLDISQSGRWYHYRWGAEGPPLPLDEIIRSSANMHLVPADENVARALSRVRPDQTVRLQGWLVEVRRDDGWTWRSSLTREDSGAGACELIYVCALSSY</sequence>
<feature type="chain" id="PRO_5022864884" evidence="1">
    <location>
        <begin position="26"/>
        <end position="214"/>
    </location>
</feature>
<dbReference type="Proteomes" id="UP000305760">
    <property type="component" value="Unassembled WGS sequence"/>
</dbReference>
<accession>A0A5C4RRI0</accession>
<keyword evidence="3" id="KW-1185">Reference proteome</keyword>
<dbReference type="OrthoDB" id="6706661at2"/>
<feature type="signal peptide" evidence="1">
    <location>
        <begin position="1"/>
        <end position="25"/>
    </location>
</feature>
<evidence type="ECO:0000313" key="2">
    <source>
        <dbReference type="EMBL" id="TNJ33549.1"/>
    </source>
</evidence>
<organism evidence="2 3">
    <name type="scientific">Arenimonas terrae</name>
    <dbReference type="NCBI Taxonomy" id="2546226"/>
    <lineage>
        <taxon>Bacteria</taxon>
        <taxon>Pseudomonadati</taxon>
        <taxon>Pseudomonadota</taxon>
        <taxon>Gammaproteobacteria</taxon>
        <taxon>Lysobacterales</taxon>
        <taxon>Lysobacteraceae</taxon>
        <taxon>Arenimonas</taxon>
    </lineage>
</organism>
<dbReference type="EMBL" id="SMDR01000002">
    <property type="protein sequence ID" value="TNJ33549.1"/>
    <property type="molecule type" value="Genomic_DNA"/>
</dbReference>
<gene>
    <name evidence="2" type="ORF">E1B00_09350</name>
</gene>
<evidence type="ECO:0000313" key="3">
    <source>
        <dbReference type="Proteomes" id="UP000305760"/>
    </source>
</evidence>
<proteinExistence type="predicted"/>